<dbReference type="RefSeq" id="WP_272085973.1">
    <property type="nucleotide sequence ID" value="NZ_JAQNDL010000001.1"/>
</dbReference>
<proteinExistence type="predicted"/>
<evidence type="ECO:0000313" key="1">
    <source>
        <dbReference type="EMBL" id="MDC0717486.1"/>
    </source>
</evidence>
<comment type="caution">
    <text evidence="1">The sequence shown here is derived from an EMBL/GenBank/DDBJ whole genome shotgun (WGS) entry which is preliminary data.</text>
</comment>
<organism evidence="1 2">
    <name type="scientific">Nannocystis bainbridge</name>
    <dbReference type="NCBI Taxonomy" id="2995303"/>
    <lineage>
        <taxon>Bacteria</taxon>
        <taxon>Pseudomonadati</taxon>
        <taxon>Myxococcota</taxon>
        <taxon>Polyangia</taxon>
        <taxon>Nannocystales</taxon>
        <taxon>Nannocystaceae</taxon>
        <taxon>Nannocystis</taxon>
    </lineage>
</organism>
<reference evidence="1 2" key="1">
    <citation type="submission" date="2022-11" db="EMBL/GenBank/DDBJ databases">
        <title>Minimal conservation of predation-associated metabolite biosynthetic gene clusters underscores biosynthetic potential of Myxococcota including descriptions for ten novel species: Archangium lansinium sp. nov., Myxococcus landrumus sp. nov., Nannocystis bai.</title>
        <authorList>
            <person name="Ahearne A."/>
            <person name="Stevens C."/>
            <person name="Dowd S."/>
        </authorList>
    </citation>
    <scope>NUCLEOTIDE SEQUENCE [LARGE SCALE GENOMIC DNA]</scope>
    <source>
        <strain evidence="1 2">BB15-2</strain>
    </source>
</reference>
<sequence length="317" mass="33793">MLVVFAGLGGQRSAAPSTASIQLAVLAEGFGLLHGDAGARRFVEFAPDGTQRRELSLDLDADARLVGTRLGAALGWKDGKKVRLAAFDDRGRLTDPSTWGKSVQRLCDGAATGDGRFAVGWIEQDGKVWFVHGPMAQAIAFEAPHAADIEPLRADWCGIASAEHNIALMWKGKHTYINFCGPRECSSLVARIQIDARERVLSFGCLRDSCLVGTRDDRGISRVHLVTPLGKIAWSRTLAPGDGGALTIVGAGDRAFLVAAADGDGSQVLRFETTGKSTPVWQRRGASVPSLAWSRGRLALAHAEAGGVRNEFVTVPR</sequence>
<name>A0ABT5DV86_9BACT</name>
<evidence type="ECO:0008006" key="3">
    <source>
        <dbReference type="Google" id="ProtNLM"/>
    </source>
</evidence>
<gene>
    <name evidence="1" type="ORF">POL25_11315</name>
</gene>
<keyword evidence="2" id="KW-1185">Reference proteome</keyword>
<dbReference type="EMBL" id="JAQNDL010000001">
    <property type="protein sequence ID" value="MDC0717486.1"/>
    <property type="molecule type" value="Genomic_DNA"/>
</dbReference>
<evidence type="ECO:0000313" key="2">
    <source>
        <dbReference type="Proteomes" id="UP001221686"/>
    </source>
</evidence>
<dbReference type="Proteomes" id="UP001221686">
    <property type="component" value="Unassembled WGS sequence"/>
</dbReference>
<accession>A0ABT5DV86</accession>
<protein>
    <recommendedName>
        <fullName evidence="3">WD40 repeat domain-containing protein</fullName>
    </recommendedName>
</protein>